<feature type="region of interest" description="Disordered" evidence="1">
    <location>
        <begin position="151"/>
        <end position="340"/>
    </location>
</feature>
<dbReference type="InterPro" id="IPR040244">
    <property type="entry name" value="EDR4-like"/>
</dbReference>
<dbReference type="InterPro" id="IPR021480">
    <property type="entry name" value="Zinc_ribbon_12"/>
</dbReference>
<evidence type="ECO:0000259" key="2">
    <source>
        <dbReference type="Pfam" id="PF11331"/>
    </source>
</evidence>
<accession>R7WBE1</accession>
<feature type="region of interest" description="Disordered" evidence="1">
    <location>
        <begin position="1"/>
        <end position="20"/>
    </location>
</feature>
<sequence>MARGERGGGRGTSENSSCNCGRRRPRAGLVAQAPEAVVIVAPPGEEWWKTTRRKRPGNNGKGLGCNSIAHTICFMLRIQVIHLEWTLNFLARYRNSGFWTWYYSILDIFSRHIILVVAAKIRVSDAQNVATKQVRQDSGDYSVLPTVSNGASTKQVRQDSSNYSVVTSGSNGVSPQSNELGSIGAAADDSITLGGPRTEIQQEGNGTGSSEKGDIMSDEENVMEVADTESSEDDSSDGQDTNGQMEDLAALMQPSGSGNGTHIVDSDKEENNTVEQSAENSEACKINQDGDMESSLNTPEQNMTSSEDRELASNLPESEESGARKTEPEPTASKRSKLVRVHSRSCDLREVPGVSVDSLNFHSSRTSFQSKSFRASEPLQSKIMKTVDELKGDLSEIFNEPSDCKPRARRPHPLKQDGYSQPLTAYHPAVKHSGYASRLSRSGQVAPHGHGLPLPRYGRRSAYSYIRSGQLEMRPCPHQCHHSCRPPCCSSWKQEPAPQKPPAMETKRRPASRNLCRPVLRGAPFVLCSNCLRLVQLPTDFAIPSRGTRRLQCGSCAQVLSYSYRDPNRKKLESPFGGDESSTDDSEIHQVSDDHNTGAHQAEPYSDSYSEEYGISAGVSYSTEDERPLHVSRNSSFNTIDERSGKESKLHRLMGYSSASELMRHSPDLYESFSRRTPNARTYDVKGKGVCMTDGSDAKDGAVKGSKAKERRMGLPFQGMFKKGIHGLESLRLGS</sequence>
<proteinExistence type="predicted"/>
<dbReference type="AlphaFoldDB" id="R7WBE1"/>
<dbReference type="PANTHER" id="PTHR31105">
    <property type="entry name" value="EXTRA-LARGE G-PROTEIN-LIKE"/>
    <property type="match status" value="1"/>
</dbReference>
<dbReference type="GO" id="GO:1900150">
    <property type="term" value="P:regulation of defense response to fungus"/>
    <property type="evidence" value="ECO:0007669"/>
    <property type="project" value="InterPro"/>
</dbReference>
<feature type="compositionally biased region" description="Polar residues" evidence="1">
    <location>
        <begin position="294"/>
        <end position="305"/>
    </location>
</feature>
<evidence type="ECO:0000313" key="3">
    <source>
        <dbReference type="EnsemblPlants" id="EMT19073"/>
    </source>
</evidence>
<feature type="region of interest" description="Disordered" evidence="1">
    <location>
        <begin position="399"/>
        <end position="421"/>
    </location>
</feature>
<dbReference type="ExpressionAtlas" id="R7WBE1">
    <property type="expression patterns" value="baseline"/>
</dbReference>
<feature type="compositionally biased region" description="Basic and acidic residues" evidence="1">
    <location>
        <begin position="586"/>
        <end position="597"/>
    </location>
</feature>
<protein>
    <recommendedName>
        <fullName evidence="2">Probable zinc-ribbon domain-containing protein</fullName>
    </recommendedName>
</protein>
<dbReference type="PANTHER" id="PTHR31105:SF33">
    <property type="entry name" value="OS03G0334200 PROTEIN"/>
    <property type="match status" value="1"/>
</dbReference>
<feature type="compositionally biased region" description="Acidic residues" evidence="1">
    <location>
        <begin position="216"/>
        <end position="237"/>
    </location>
</feature>
<feature type="region of interest" description="Disordered" evidence="1">
    <location>
        <begin position="568"/>
        <end position="609"/>
    </location>
</feature>
<dbReference type="Pfam" id="PF11331">
    <property type="entry name" value="Zn_ribbon_12"/>
    <property type="match status" value="1"/>
</dbReference>
<feature type="domain" description="Probable zinc-ribbon" evidence="2">
    <location>
        <begin position="522"/>
        <end position="563"/>
    </location>
</feature>
<feature type="compositionally biased region" description="Polar residues" evidence="1">
    <location>
        <begin position="199"/>
        <end position="210"/>
    </location>
</feature>
<evidence type="ECO:0000256" key="1">
    <source>
        <dbReference type="SAM" id="MobiDB-lite"/>
    </source>
</evidence>
<name>R7WBE1_AEGTA</name>
<organism evidence="3">
    <name type="scientific">Aegilops tauschii</name>
    <name type="common">Tausch's goatgrass</name>
    <name type="synonym">Aegilops squarrosa</name>
    <dbReference type="NCBI Taxonomy" id="37682"/>
    <lineage>
        <taxon>Eukaryota</taxon>
        <taxon>Viridiplantae</taxon>
        <taxon>Streptophyta</taxon>
        <taxon>Embryophyta</taxon>
        <taxon>Tracheophyta</taxon>
        <taxon>Spermatophyta</taxon>
        <taxon>Magnoliopsida</taxon>
        <taxon>Liliopsida</taxon>
        <taxon>Poales</taxon>
        <taxon>Poaceae</taxon>
        <taxon>BOP clade</taxon>
        <taxon>Pooideae</taxon>
        <taxon>Triticodae</taxon>
        <taxon>Triticeae</taxon>
        <taxon>Triticinae</taxon>
        <taxon>Aegilops</taxon>
    </lineage>
</organism>
<dbReference type="EnsemblPlants" id="EMT19073">
    <property type="protein sequence ID" value="EMT19073"/>
    <property type="gene ID" value="F775_13329"/>
</dbReference>
<feature type="compositionally biased region" description="Polar residues" evidence="1">
    <location>
        <begin position="151"/>
        <end position="180"/>
    </location>
</feature>
<reference evidence="3" key="1">
    <citation type="submission" date="2015-06" db="UniProtKB">
        <authorList>
            <consortium name="EnsemblPlants"/>
        </authorList>
    </citation>
    <scope>IDENTIFICATION</scope>
</reference>